<organism evidence="1 2">
    <name type="scientific">Asticcacaulis excentricus (strain ATCC 15261 / DSM 4724 / KCTC 12464 / NCIMB 9791 / VKM B-1370 / CB 48)</name>
    <dbReference type="NCBI Taxonomy" id="573065"/>
    <lineage>
        <taxon>Bacteria</taxon>
        <taxon>Pseudomonadati</taxon>
        <taxon>Pseudomonadota</taxon>
        <taxon>Alphaproteobacteria</taxon>
        <taxon>Caulobacterales</taxon>
        <taxon>Caulobacteraceae</taxon>
        <taxon>Asticcacaulis</taxon>
    </lineage>
</organism>
<name>E8RTQ1_ASTEC</name>
<evidence type="ECO:0000313" key="2">
    <source>
        <dbReference type="Proteomes" id="UP000001492"/>
    </source>
</evidence>
<sequence length="84" mass="9399">MSNTTTMTVRVSGMLSDFIAQNVGPDGAYENVSEYIRDLIRKDKAEADQRAFERLKAELTHAFAADESTYQPLSAEDIISRNRA</sequence>
<gene>
    <name evidence="1" type="ordered locus">Astex_3237</name>
</gene>
<dbReference type="InterPro" id="IPR010985">
    <property type="entry name" value="Ribbon_hlx_hlx"/>
</dbReference>
<dbReference type="AlphaFoldDB" id="E8RTQ1"/>
<dbReference type="HOGENOM" id="CLU_182284_0_0_5"/>
<proteinExistence type="predicted"/>
<dbReference type="RefSeq" id="WP_013480689.1">
    <property type="nucleotide sequence ID" value="NC_014817.1"/>
</dbReference>
<dbReference type="Proteomes" id="UP000001492">
    <property type="component" value="Chromosome 2"/>
</dbReference>
<keyword evidence="2" id="KW-1185">Reference proteome</keyword>
<protein>
    <recommendedName>
        <fullName evidence="3">Addiction module antitoxin</fullName>
    </recommendedName>
</protein>
<dbReference type="Gene3D" id="6.10.10.120">
    <property type="entry name" value="Antitoxin ParD1-like"/>
    <property type="match status" value="1"/>
</dbReference>
<dbReference type="OrthoDB" id="9811310at2"/>
<reference evidence="2" key="1">
    <citation type="submission" date="2010-12" db="EMBL/GenBank/DDBJ databases">
        <title>Complete sequence of chromosome 2 of Asticcacaulis excentricus CB 48.</title>
        <authorList>
            <consortium name="US DOE Joint Genome Institute"/>
            <person name="Lucas S."/>
            <person name="Copeland A."/>
            <person name="Lapidus A."/>
            <person name="Cheng J.-F."/>
            <person name="Bruce D."/>
            <person name="Goodwin L."/>
            <person name="Pitluck S."/>
            <person name="Teshima H."/>
            <person name="Davenport K."/>
            <person name="Detter J.C."/>
            <person name="Han C."/>
            <person name="Tapia R."/>
            <person name="Land M."/>
            <person name="Hauser L."/>
            <person name="Jeffries C."/>
            <person name="Kyrpides N."/>
            <person name="Ivanova N."/>
            <person name="Ovchinnikova G."/>
            <person name="Brun Y.V."/>
            <person name="Woyke T."/>
        </authorList>
    </citation>
    <scope>NUCLEOTIDE SEQUENCE [LARGE SCALE GENOMIC DNA]</scope>
    <source>
        <strain evidence="2">ATCC 15261 / DSM 4724 / KCTC 12464 / NCIMB 9791 / VKM B-1370 / CB 48</strain>
    </source>
</reference>
<dbReference type="SUPFAM" id="SSF47598">
    <property type="entry name" value="Ribbon-helix-helix"/>
    <property type="match status" value="1"/>
</dbReference>
<dbReference type="GO" id="GO:0006355">
    <property type="term" value="P:regulation of DNA-templated transcription"/>
    <property type="evidence" value="ECO:0007669"/>
    <property type="project" value="InterPro"/>
</dbReference>
<dbReference type="STRING" id="573065.Astex_3237"/>
<dbReference type="KEGG" id="aex:Astex_3237"/>
<evidence type="ECO:0000313" key="1">
    <source>
        <dbReference type="EMBL" id="ADU14872.1"/>
    </source>
</evidence>
<dbReference type="eggNOG" id="COG3609">
    <property type="taxonomic scope" value="Bacteria"/>
</dbReference>
<evidence type="ECO:0008006" key="3">
    <source>
        <dbReference type="Google" id="ProtNLM"/>
    </source>
</evidence>
<accession>E8RTQ1</accession>
<dbReference type="EMBL" id="CP002396">
    <property type="protein sequence ID" value="ADU14872.1"/>
    <property type="molecule type" value="Genomic_DNA"/>
</dbReference>
<dbReference type="InterPro" id="IPR038296">
    <property type="entry name" value="ParD_sf"/>
</dbReference>